<evidence type="ECO:0000313" key="2">
    <source>
        <dbReference type="Proteomes" id="UP000750711"/>
    </source>
</evidence>
<dbReference type="Proteomes" id="UP000750711">
    <property type="component" value="Unassembled WGS sequence"/>
</dbReference>
<keyword evidence="2" id="KW-1185">Reference proteome</keyword>
<proteinExistence type="predicted"/>
<sequence>MFDYDHCPKTLRGRHLLAKERRDDRWRIVYEDCKFEDIYWWGQLITELESHAEMLGIELVLRDKDHIRFADSPSMYETQALRWTPEQKITLCLLRTTLRRITARNVRLIITFLFPELANTTQLELEWRFSAKEKVEGYPVIMAKIHASAKALYKPSE</sequence>
<organism evidence="1 2">
    <name type="scientific">Trichoglossum hirsutum</name>
    <dbReference type="NCBI Taxonomy" id="265104"/>
    <lineage>
        <taxon>Eukaryota</taxon>
        <taxon>Fungi</taxon>
        <taxon>Dikarya</taxon>
        <taxon>Ascomycota</taxon>
        <taxon>Pezizomycotina</taxon>
        <taxon>Geoglossomycetes</taxon>
        <taxon>Geoglossales</taxon>
        <taxon>Geoglossaceae</taxon>
        <taxon>Trichoglossum</taxon>
    </lineage>
</organism>
<gene>
    <name evidence="1" type="ORF">GP486_004606</name>
</gene>
<dbReference type="EMBL" id="JAGHQM010000749">
    <property type="protein sequence ID" value="KAH0558750.1"/>
    <property type="molecule type" value="Genomic_DNA"/>
</dbReference>
<accession>A0A9P8LAV1</accession>
<reference evidence="1" key="1">
    <citation type="submission" date="2021-03" db="EMBL/GenBank/DDBJ databases">
        <title>Comparative genomics and phylogenomic investigation of the class Geoglossomycetes provide insights into ecological specialization and systematics.</title>
        <authorList>
            <person name="Melie T."/>
            <person name="Pirro S."/>
            <person name="Miller A.N."/>
            <person name="Quandt A."/>
        </authorList>
    </citation>
    <scope>NUCLEOTIDE SEQUENCE</scope>
    <source>
        <strain evidence="1">CAQ_001_2017</strain>
    </source>
</reference>
<evidence type="ECO:0000313" key="1">
    <source>
        <dbReference type="EMBL" id="KAH0558750.1"/>
    </source>
</evidence>
<dbReference type="AlphaFoldDB" id="A0A9P8LAV1"/>
<name>A0A9P8LAV1_9PEZI</name>
<protein>
    <submittedName>
        <fullName evidence="1">Uncharacterized protein</fullName>
    </submittedName>
</protein>
<comment type="caution">
    <text evidence="1">The sequence shown here is derived from an EMBL/GenBank/DDBJ whole genome shotgun (WGS) entry which is preliminary data.</text>
</comment>